<evidence type="ECO:0000313" key="1">
    <source>
        <dbReference type="EMBL" id="KHF99405.1"/>
    </source>
</evidence>
<proteinExistence type="predicted"/>
<evidence type="ECO:0000313" key="3">
    <source>
        <dbReference type="Proteomes" id="UP000032142"/>
    </source>
</evidence>
<accession>A0A0B0MKG6</accession>
<protein>
    <submittedName>
        <fullName evidence="1">Uncharacterized protein</fullName>
    </submittedName>
</protein>
<dbReference type="EMBL" id="JRRC01076928">
    <property type="protein sequence ID" value="KHF99405.1"/>
    <property type="molecule type" value="Genomic_DNA"/>
</dbReference>
<name>A0A0B0MKG6_GOSAR</name>
<dbReference type="EMBL" id="KN403871">
    <property type="protein sequence ID" value="KHG15481.1"/>
    <property type="molecule type" value="Genomic_DNA"/>
</dbReference>
<keyword evidence="3" id="KW-1185">Reference proteome</keyword>
<gene>
    <name evidence="2" type="ORF">F383_17219</name>
    <name evidence="1" type="ORF">F383_38423</name>
</gene>
<dbReference type="Proteomes" id="UP000032142">
    <property type="component" value="Unassembled WGS sequence"/>
</dbReference>
<sequence>MSKLKTIC</sequence>
<reference evidence="3" key="2">
    <citation type="submission" date="2014-09" db="EMBL/GenBank/DDBJ databases">
        <authorList>
            <person name="Mudge J."/>
            <person name="Ramaraj T."/>
            <person name="Lindquist I.E."/>
            <person name="Bharti A.K."/>
            <person name="Sundararajan A."/>
            <person name="Cameron C.T."/>
            <person name="Woodward J.E."/>
            <person name="May G.D."/>
            <person name="Brubaker C."/>
            <person name="Broadhvest J."/>
            <person name="Wilkins T.A."/>
        </authorList>
    </citation>
    <scope>NUCLEOTIDE SEQUENCE</scope>
    <source>
        <strain evidence="3">cv. AKA8401</strain>
    </source>
</reference>
<organism evidence="1 3">
    <name type="scientific">Gossypium arboreum</name>
    <name type="common">Tree cotton</name>
    <name type="synonym">Gossypium nanking</name>
    <dbReference type="NCBI Taxonomy" id="29729"/>
    <lineage>
        <taxon>Eukaryota</taxon>
        <taxon>Viridiplantae</taxon>
        <taxon>Streptophyta</taxon>
        <taxon>Embryophyta</taxon>
        <taxon>Tracheophyta</taxon>
        <taxon>Spermatophyta</taxon>
        <taxon>Magnoliopsida</taxon>
        <taxon>eudicotyledons</taxon>
        <taxon>Gunneridae</taxon>
        <taxon>Pentapetalae</taxon>
        <taxon>rosids</taxon>
        <taxon>malvids</taxon>
        <taxon>Malvales</taxon>
        <taxon>Malvaceae</taxon>
        <taxon>Malvoideae</taxon>
        <taxon>Gossypium</taxon>
    </lineage>
</organism>
<evidence type="ECO:0000313" key="2">
    <source>
        <dbReference type="EMBL" id="KHG15481.1"/>
    </source>
</evidence>
<reference evidence="1" key="1">
    <citation type="submission" date="2014-09" db="EMBL/GenBank/DDBJ databases">
        <title>G. arboreum L. cv. AKA8401 A2 genome assembly version 1.0.</title>
        <authorList>
            <person name="Mudge J."/>
            <person name="Ramaraj T."/>
            <person name="Lindquist I.E."/>
            <person name="Bharti A.K."/>
            <person name="Sundararajan A."/>
            <person name="Cameron C.T."/>
            <person name="Woodward J.E."/>
            <person name="May G.D."/>
            <person name="Brubaker C."/>
            <person name="Broadhvest J."/>
            <person name="Wilkins T.A."/>
        </authorList>
    </citation>
    <scope>NUCLEOTIDE SEQUENCE</scope>
</reference>